<dbReference type="HOGENOM" id="CLU_2883992_0_0_11"/>
<sequence>MNANQNSFQARTARHAAGVLAALVMTGLALTVAAVHDAPEAGPAGATVVLANNAGPATPPVKP</sequence>
<name>B1VZJ0_STRGG</name>
<accession>B1VZJ0</accession>
<reference evidence="2" key="1">
    <citation type="journal article" date="2008" name="J. Bacteriol.">
        <title>Genome sequence of the streptomycin-producing microorganism Streptomyces griseus IFO 13350.</title>
        <authorList>
            <person name="Ohnishi Y."/>
            <person name="Ishikawa J."/>
            <person name="Hara H."/>
            <person name="Suzuki H."/>
            <person name="Ikenoya M."/>
            <person name="Ikeda H."/>
            <person name="Yamashita A."/>
            <person name="Hattori M."/>
            <person name="Horinouchi S."/>
        </authorList>
    </citation>
    <scope>NUCLEOTIDE SEQUENCE [LARGE SCALE GENOMIC DNA]</scope>
    <source>
        <strain evidence="2">JCM 4626 / NBRC 13350</strain>
    </source>
</reference>
<dbReference type="KEGG" id="sgr:SGR_5286"/>
<dbReference type="eggNOG" id="ENOG50313K4">
    <property type="taxonomic scope" value="Bacteria"/>
</dbReference>
<evidence type="ECO:0000313" key="1">
    <source>
        <dbReference type="EMBL" id="BAG22115.1"/>
    </source>
</evidence>
<evidence type="ECO:0008006" key="3">
    <source>
        <dbReference type="Google" id="ProtNLM"/>
    </source>
</evidence>
<protein>
    <recommendedName>
        <fullName evidence="3">Secreted protein</fullName>
    </recommendedName>
</protein>
<dbReference type="PATRIC" id="fig|455632.4.peg.5416"/>
<gene>
    <name evidence="1" type="ordered locus">SGR_5286</name>
</gene>
<dbReference type="Proteomes" id="UP000001685">
    <property type="component" value="Chromosome"/>
</dbReference>
<dbReference type="EMBL" id="AP009493">
    <property type="protein sequence ID" value="BAG22115.1"/>
    <property type="molecule type" value="Genomic_DNA"/>
</dbReference>
<organism evidence="1 2">
    <name type="scientific">Streptomyces griseus subsp. griseus (strain JCM 4626 / CBS 651.72 / NBRC 13350 / KCC S-0626 / ISP 5235)</name>
    <dbReference type="NCBI Taxonomy" id="455632"/>
    <lineage>
        <taxon>Bacteria</taxon>
        <taxon>Bacillati</taxon>
        <taxon>Actinomycetota</taxon>
        <taxon>Actinomycetes</taxon>
        <taxon>Kitasatosporales</taxon>
        <taxon>Streptomycetaceae</taxon>
        <taxon>Streptomyces</taxon>
    </lineage>
</organism>
<proteinExistence type="predicted"/>
<dbReference type="RefSeq" id="WP_012381217.1">
    <property type="nucleotide sequence ID" value="NC_010572.1"/>
</dbReference>
<dbReference type="AlphaFoldDB" id="B1VZJ0"/>
<evidence type="ECO:0000313" key="2">
    <source>
        <dbReference type="Proteomes" id="UP000001685"/>
    </source>
</evidence>